<keyword evidence="5" id="KW-1185">Reference proteome</keyword>
<dbReference type="AlphaFoldDB" id="A0A1B2HW48"/>
<name>A0A1B2HW48_9PSEU</name>
<dbReference type="PANTHER" id="PTHR45947">
    <property type="entry name" value="SULFOQUINOVOSYL TRANSFERASE SQD2"/>
    <property type="match status" value="1"/>
</dbReference>
<dbReference type="SUPFAM" id="SSF53756">
    <property type="entry name" value="UDP-Glycosyltransferase/glycogen phosphorylase"/>
    <property type="match status" value="1"/>
</dbReference>
<dbReference type="Pfam" id="PF13692">
    <property type="entry name" value="Glyco_trans_1_4"/>
    <property type="match status" value="1"/>
</dbReference>
<dbReference type="KEGG" id="led:BBK82_44585"/>
<protein>
    <submittedName>
        <fullName evidence="4">Glycosyl transferase</fullName>
    </submittedName>
</protein>
<sequence length="355" mass="38930">MKVVHVTQPVEAGVAVVVLELARAQLDRGWDVVIACPADGWLADQAEERGIPVLDWHATRAPGPNTARELLSLRRTLRNADPDVVHLHSSKAGLARLVLRGRVPTLFQPHLWSFRIAGGLLRTACHRWERLASRWTDLLVCVSDDELAAGRATGVTAEAEVVCNGVDTRQLRPRHHEHEAPTAVCVGRIAHQKGQDLLLQAWPEVVRRVPDAQLLIVGDGPMAETLRAQHHPSVYWHGHSTAVADFYTRADVVVLPSRAEGMALVPLEAMACGRSVVAFDVEGVRQSIGDAGEVVPAGDVTALAQAIALRLTDRELAAAEGKRGRLRAENLFDRERMTDRIVTLTEQLLSRRGRE</sequence>
<dbReference type="RefSeq" id="WP_065920301.1">
    <property type="nucleotide sequence ID" value="NZ_CP016793.1"/>
</dbReference>
<dbReference type="InterPro" id="IPR050194">
    <property type="entry name" value="Glycosyltransferase_grp1"/>
</dbReference>
<dbReference type="STRING" id="1586287.BBK82_44585"/>
<evidence type="ECO:0000313" key="5">
    <source>
        <dbReference type="Proteomes" id="UP000093053"/>
    </source>
</evidence>
<dbReference type="Proteomes" id="UP000093053">
    <property type="component" value="Chromosome"/>
</dbReference>
<proteinExistence type="predicted"/>
<keyword evidence="2 4" id="KW-0808">Transferase</keyword>
<dbReference type="PANTHER" id="PTHR45947:SF3">
    <property type="entry name" value="SULFOQUINOVOSYL TRANSFERASE SQD2"/>
    <property type="match status" value="1"/>
</dbReference>
<gene>
    <name evidence="4" type="ORF">BBK82_44585</name>
</gene>
<dbReference type="EMBL" id="CP016793">
    <property type="protein sequence ID" value="ANZ41966.1"/>
    <property type="molecule type" value="Genomic_DNA"/>
</dbReference>
<evidence type="ECO:0000313" key="4">
    <source>
        <dbReference type="EMBL" id="ANZ41966.1"/>
    </source>
</evidence>
<dbReference type="Gene3D" id="3.40.50.2000">
    <property type="entry name" value="Glycogen Phosphorylase B"/>
    <property type="match status" value="2"/>
</dbReference>
<feature type="domain" description="Glycosyltransferase subfamily 4-like N-terminal" evidence="3">
    <location>
        <begin position="13"/>
        <end position="169"/>
    </location>
</feature>
<dbReference type="GO" id="GO:1901137">
    <property type="term" value="P:carbohydrate derivative biosynthetic process"/>
    <property type="evidence" value="ECO:0007669"/>
    <property type="project" value="UniProtKB-ARBA"/>
</dbReference>
<organism evidence="4 5">
    <name type="scientific">Lentzea guizhouensis</name>
    <dbReference type="NCBI Taxonomy" id="1586287"/>
    <lineage>
        <taxon>Bacteria</taxon>
        <taxon>Bacillati</taxon>
        <taxon>Actinomycetota</taxon>
        <taxon>Actinomycetes</taxon>
        <taxon>Pseudonocardiales</taxon>
        <taxon>Pseudonocardiaceae</taxon>
        <taxon>Lentzea</taxon>
    </lineage>
</organism>
<evidence type="ECO:0000259" key="3">
    <source>
        <dbReference type="Pfam" id="PF13439"/>
    </source>
</evidence>
<dbReference type="GO" id="GO:0016758">
    <property type="term" value="F:hexosyltransferase activity"/>
    <property type="evidence" value="ECO:0007669"/>
    <property type="project" value="TreeGrafter"/>
</dbReference>
<accession>A0A1B2HW48</accession>
<keyword evidence="1" id="KW-0328">Glycosyltransferase</keyword>
<reference evidence="4 5" key="1">
    <citation type="submission" date="2016-07" db="EMBL/GenBank/DDBJ databases">
        <title>Complete genome sequence of the Lentzea guizhouensis DHS C013.</title>
        <authorList>
            <person name="Cao C."/>
        </authorList>
    </citation>
    <scope>NUCLEOTIDE SEQUENCE [LARGE SCALE GENOMIC DNA]</scope>
    <source>
        <strain evidence="4 5">DHS C013</strain>
    </source>
</reference>
<dbReference type="InterPro" id="IPR028098">
    <property type="entry name" value="Glyco_trans_4-like_N"/>
</dbReference>
<evidence type="ECO:0000256" key="1">
    <source>
        <dbReference type="ARBA" id="ARBA00022676"/>
    </source>
</evidence>
<evidence type="ECO:0000256" key="2">
    <source>
        <dbReference type="ARBA" id="ARBA00022679"/>
    </source>
</evidence>
<dbReference type="OrthoDB" id="193659at2"/>
<dbReference type="Pfam" id="PF13439">
    <property type="entry name" value="Glyco_transf_4"/>
    <property type="match status" value="1"/>
</dbReference>